<dbReference type="Gene3D" id="1.20.120.340">
    <property type="entry name" value="Flagellar protein FliS"/>
    <property type="match status" value="1"/>
</dbReference>
<keyword evidence="8" id="KW-1185">Reference proteome</keyword>
<keyword evidence="3 6" id="KW-0963">Cytoplasm</keyword>
<dbReference type="OrthoDB" id="9792010at2"/>
<dbReference type="PANTHER" id="PTHR34773:SF1">
    <property type="entry name" value="FLAGELLAR SECRETION CHAPERONE FLIS"/>
    <property type="match status" value="1"/>
</dbReference>
<keyword evidence="4 6" id="KW-1005">Bacterial flagellum biogenesis</keyword>
<dbReference type="PIRSF" id="PIRSF039090">
    <property type="entry name" value="Flis"/>
    <property type="match status" value="1"/>
</dbReference>
<dbReference type="PANTHER" id="PTHR34773">
    <property type="entry name" value="FLAGELLAR SECRETION CHAPERONE FLIS"/>
    <property type="match status" value="1"/>
</dbReference>
<keyword evidence="5" id="KW-0143">Chaperone</keyword>
<dbReference type="AlphaFoldDB" id="A0A317RBB8"/>
<dbReference type="EMBL" id="QGUB01000008">
    <property type="protein sequence ID" value="PWW44456.1"/>
    <property type="molecule type" value="Genomic_DNA"/>
</dbReference>
<evidence type="ECO:0000256" key="1">
    <source>
        <dbReference type="ARBA" id="ARBA00004514"/>
    </source>
</evidence>
<evidence type="ECO:0000313" key="7">
    <source>
        <dbReference type="EMBL" id="PWW44456.1"/>
    </source>
</evidence>
<keyword evidence="7" id="KW-0966">Cell projection</keyword>
<gene>
    <name evidence="7" type="ORF">DFR36_108133</name>
</gene>
<reference evidence="7 8" key="1">
    <citation type="submission" date="2018-05" db="EMBL/GenBank/DDBJ databases">
        <title>Genomic Encyclopedia of Type Strains, Phase IV (KMG-IV): sequencing the most valuable type-strain genomes for metagenomic binning, comparative biology and taxonomic classification.</title>
        <authorList>
            <person name="Goeker M."/>
        </authorList>
    </citation>
    <scope>NUCLEOTIDE SEQUENCE [LARGE SCALE GENOMIC DNA]</scope>
    <source>
        <strain evidence="7 8">DSM 26006</strain>
    </source>
</reference>
<dbReference type="GO" id="GO:0044780">
    <property type="term" value="P:bacterial-type flagellum assembly"/>
    <property type="evidence" value="ECO:0007669"/>
    <property type="project" value="InterPro"/>
</dbReference>
<dbReference type="InterPro" id="IPR003713">
    <property type="entry name" value="FliS"/>
</dbReference>
<evidence type="ECO:0000313" key="8">
    <source>
        <dbReference type="Proteomes" id="UP000246483"/>
    </source>
</evidence>
<dbReference type="Pfam" id="PF02561">
    <property type="entry name" value="FliS"/>
    <property type="match status" value="1"/>
</dbReference>
<comment type="similarity">
    <text evidence="2 6">Belongs to the FliS family.</text>
</comment>
<dbReference type="GO" id="GO:0005829">
    <property type="term" value="C:cytosol"/>
    <property type="evidence" value="ECO:0007669"/>
    <property type="project" value="UniProtKB-SubCell"/>
</dbReference>
<proteinExistence type="inferred from homology"/>
<keyword evidence="7" id="KW-0282">Flagellum</keyword>
<comment type="subcellular location">
    <subcellularLocation>
        <location evidence="1 6">Cytoplasm</location>
        <location evidence="1 6">Cytosol</location>
    </subcellularLocation>
</comment>
<dbReference type="InterPro" id="IPR036584">
    <property type="entry name" value="FliS_sf"/>
</dbReference>
<dbReference type="Proteomes" id="UP000246483">
    <property type="component" value="Unassembled WGS sequence"/>
</dbReference>
<dbReference type="GO" id="GO:0071973">
    <property type="term" value="P:bacterial-type flagellum-dependent cell motility"/>
    <property type="evidence" value="ECO:0007669"/>
    <property type="project" value="TreeGrafter"/>
</dbReference>
<dbReference type="NCBIfam" id="TIGR00208">
    <property type="entry name" value="fliS"/>
    <property type="match status" value="1"/>
</dbReference>
<name>A0A317RBB8_9BURK</name>
<accession>A0A317RBB8</accession>
<comment type="caution">
    <text evidence="7">The sequence shown here is derived from an EMBL/GenBank/DDBJ whole genome shotgun (WGS) entry which is preliminary data.</text>
</comment>
<evidence type="ECO:0000256" key="6">
    <source>
        <dbReference type="PIRNR" id="PIRNR039090"/>
    </source>
</evidence>
<sequence length="134" mass="14518">MYTPPSARASAAYRQVDLNSRVLSASPHSLITLLFDELSRCLSSACVAIERRDVATKARYLGKAIRLLDEGLLAGLDMNAGGEVAASLHQLYSYCLMRLAQAQAQNDASIVQEIQNVLQPVMDAWSEIGGRAHA</sequence>
<keyword evidence="7" id="KW-0969">Cilium</keyword>
<dbReference type="RefSeq" id="WP_019372583.1">
    <property type="nucleotide sequence ID" value="NZ_ALEE01000019.1"/>
</dbReference>
<evidence type="ECO:0000256" key="2">
    <source>
        <dbReference type="ARBA" id="ARBA00008787"/>
    </source>
</evidence>
<protein>
    <recommendedName>
        <fullName evidence="6">Flagellar secretion chaperone FliS</fullName>
    </recommendedName>
</protein>
<dbReference type="SUPFAM" id="SSF101116">
    <property type="entry name" value="Flagellar export chaperone FliS"/>
    <property type="match status" value="1"/>
</dbReference>
<evidence type="ECO:0000256" key="5">
    <source>
        <dbReference type="ARBA" id="ARBA00023186"/>
    </source>
</evidence>
<evidence type="ECO:0000256" key="3">
    <source>
        <dbReference type="ARBA" id="ARBA00022490"/>
    </source>
</evidence>
<organism evidence="7 8">
    <name type="scientific">Melaminivora alkalimesophila</name>
    <dbReference type="NCBI Taxonomy" id="1165852"/>
    <lineage>
        <taxon>Bacteria</taxon>
        <taxon>Pseudomonadati</taxon>
        <taxon>Pseudomonadota</taxon>
        <taxon>Betaproteobacteria</taxon>
        <taxon>Burkholderiales</taxon>
        <taxon>Comamonadaceae</taxon>
        <taxon>Melaminivora</taxon>
    </lineage>
</organism>
<evidence type="ECO:0000256" key="4">
    <source>
        <dbReference type="ARBA" id="ARBA00022795"/>
    </source>
</evidence>
<dbReference type="CDD" id="cd16098">
    <property type="entry name" value="FliS"/>
    <property type="match status" value="1"/>
</dbReference>